<organism evidence="2">
    <name type="scientific">viral metagenome</name>
    <dbReference type="NCBI Taxonomy" id="1070528"/>
    <lineage>
        <taxon>unclassified sequences</taxon>
        <taxon>metagenomes</taxon>
        <taxon>organismal metagenomes</taxon>
    </lineage>
</organism>
<feature type="region of interest" description="Disordered" evidence="1">
    <location>
        <begin position="72"/>
        <end position="107"/>
    </location>
</feature>
<evidence type="ECO:0000256" key="1">
    <source>
        <dbReference type="SAM" id="MobiDB-lite"/>
    </source>
</evidence>
<dbReference type="InterPro" id="IPR043928">
    <property type="entry name" value="DNVP"/>
</dbReference>
<reference evidence="2" key="1">
    <citation type="journal article" date="2020" name="Nature">
        <title>Giant virus diversity and host interactions through global metagenomics.</title>
        <authorList>
            <person name="Schulz F."/>
            <person name="Roux S."/>
            <person name="Paez-Espino D."/>
            <person name="Jungbluth S."/>
            <person name="Walsh D.A."/>
            <person name="Denef V.J."/>
            <person name="McMahon K.D."/>
            <person name="Konstantinidis K.T."/>
            <person name="Eloe-Fadrosh E.A."/>
            <person name="Kyrpides N.C."/>
            <person name="Woyke T."/>
        </authorList>
    </citation>
    <scope>NUCLEOTIDE SEQUENCE</scope>
    <source>
        <strain evidence="2">GVMAG-S-ERX556022-25</strain>
    </source>
</reference>
<dbReference type="AlphaFoldDB" id="A0A6C0AY89"/>
<dbReference type="Pfam" id="PF19060">
    <property type="entry name" value="DVNP"/>
    <property type="match status" value="1"/>
</dbReference>
<sequence length="107" mass="12066">MAKYTKTNGLYHINGQTFKNLVGKRAQVWHGTAYKTSGGLKKKDLYQNKNGRIVSKKKHETAKKEKRLLKHGYGTKKGKFGAVRVKPHSSSKKSSKRKSKKKAHTIG</sequence>
<proteinExistence type="predicted"/>
<dbReference type="EMBL" id="MN738808">
    <property type="protein sequence ID" value="QHS84443.1"/>
    <property type="molecule type" value="Genomic_DNA"/>
</dbReference>
<accession>A0A6C0AY89</accession>
<dbReference type="GO" id="GO:0003677">
    <property type="term" value="F:DNA binding"/>
    <property type="evidence" value="ECO:0007669"/>
    <property type="project" value="InterPro"/>
</dbReference>
<dbReference type="GO" id="GO:0051276">
    <property type="term" value="P:chromosome organization"/>
    <property type="evidence" value="ECO:0007669"/>
    <property type="project" value="InterPro"/>
</dbReference>
<evidence type="ECO:0000313" key="2">
    <source>
        <dbReference type="EMBL" id="QHS84443.1"/>
    </source>
</evidence>
<name>A0A6C0AY89_9ZZZZ</name>
<protein>
    <submittedName>
        <fullName evidence="2">Uncharacterized protein</fullName>
    </submittedName>
</protein>